<keyword evidence="11" id="KW-1185">Reference proteome</keyword>
<dbReference type="InterPro" id="IPR029058">
    <property type="entry name" value="AB_hydrolase_fold"/>
</dbReference>
<feature type="active site" description="Charge relay system" evidence="8">
    <location>
        <position position="345"/>
    </location>
</feature>
<evidence type="ECO:0000256" key="1">
    <source>
        <dbReference type="ARBA" id="ARBA00010884"/>
    </source>
</evidence>
<sequence>MELIKKFWTARVSFHHSENPVLLKDHSNRSHALPDLCKRLTPSYHPSFLLFSGHLQTIWTTRTQANAAIRYKRQVFESENDLYPGTFAVDFVVRGDGQDIDGGGKDSFLPPQTTYHRAGEPLGSADSRPMLIVLHGVSGGSHEAYVKQVLAPLVQAADDGGSGGWEACVIISRGCGGTRLTSRMLYNARSTWDLQQTVAFLRHRFPNRPLYAIGFSIGANILVNYLGEEGDRCGIRAAVVCSNPWNLEVVDHALRRSWMGLNVYSHAMARGMKEIVKRHAEMILKNRRIAAAAVEGIRYFFDFDSAVQLPMWGYPTRGAYYRDASSVDAVLAVRVPLFAINAEDDPISHHEALPFEEFQNNPYTVLCTTSCGGHIGWFESGEQRWFTKPVISFLKALHDDIDWAKDFTFASQIPNPAISFEYNPVRRRMQPATAEYFPGQAEPI</sequence>
<evidence type="ECO:0000313" key="11">
    <source>
        <dbReference type="Proteomes" id="UP000572817"/>
    </source>
</evidence>
<dbReference type="FunFam" id="3.40.50.1820:FF:000137">
    <property type="entry name" value="EEB1p Acyl-coenzymeA:ethanol O-acyltransferase"/>
    <property type="match status" value="1"/>
</dbReference>
<accession>A0A8H4J7V7</accession>
<reference evidence="10" key="1">
    <citation type="submission" date="2020-04" db="EMBL/GenBank/DDBJ databases">
        <title>Genome Assembly and Annotation of Botryosphaeria dothidea sdau 11-99, a Latent Pathogen of Apple Fruit Ring Rot in China.</title>
        <authorList>
            <person name="Yu C."/>
            <person name="Diao Y."/>
            <person name="Lu Q."/>
            <person name="Zhao J."/>
            <person name="Cui S."/>
            <person name="Peng C."/>
            <person name="He B."/>
            <person name="Liu H."/>
        </authorList>
    </citation>
    <scope>NUCLEOTIDE SEQUENCE [LARGE SCALE GENOMIC DNA]</scope>
    <source>
        <strain evidence="10">Sdau11-99</strain>
    </source>
</reference>
<evidence type="ECO:0000256" key="5">
    <source>
        <dbReference type="ARBA" id="ARBA00054277"/>
    </source>
</evidence>
<dbReference type="GO" id="GO:0008126">
    <property type="term" value="F:acetylesterase activity"/>
    <property type="evidence" value="ECO:0007669"/>
    <property type="project" value="TreeGrafter"/>
</dbReference>
<comment type="function">
    <text evidence="5">Displays enzymatic activity both for medium-chain fatty acid (MCFA) ethyl ester synthesis and hydrolysis (esterase activity). MCFA are toxic for yeast and this enzyme could thus be involved in their detoxification by esterification.</text>
</comment>
<name>A0A8H4J7V7_9PEZI</name>
<protein>
    <recommendedName>
        <fullName evidence="6">alcohol O-acetyltransferase</fullName>
        <ecNumber evidence="6">2.3.1.84</ecNumber>
    </recommendedName>
    <alternativeName>
        <fullName evidence="7">Alcohol O-acetyltransferase</fullName>
    </alternativeName>
</protein>
<proteinExistence type="inferred from homology"/>
<dbReference type="GO" id="GO:0051793">
    <property type="term" value="P:medium-chain fatty acid catabolic process"/>
    <property type="evidence" value="ECO:0007669"/>
    <property type="project" value="UniProtKB-ARBA"/>
</dbReference>
<dbReference type="EMBL" id="WWBZ02000001">
    <property type="protein sequence ID" value="KAF4313372.1"/>
    <property type="molecule type" value="Genomic_DNA"/>
</dbReference>
<comment type="caution">
    <text evidence="10">The sequence shown here is derived from an EMBL/GenBank/DDBJ whole genome shotgun (WGS) entry which is preliminary data.</text>
</comment>
<dbReference type="InterPro" id="IPR050960">
    <property type="entry name" value="AB_hydrolase_4_sf"/>
</dbReference>
<evidence type="ECO:0000256" key="4">
    <source>
        <dbReference type="ARBA" id="ARBA00050620"/>
    </source>
</evidence>
<dbReference type="GO" id="GO:0047372">
    <property type="term" value="F:monoacylglycerol lipase activity"/>
    <property type="evidence" value="ECO:0007669"/>
    <property type="project" value="TreeGrafter"/>
</dbReference>
<dbReference type="InterPro" id="IPR000073">
    <property type="entry name" value="AB_hydrolase_1"/>
</dbReference>
<dbReference type="Proteomes" id="UP000572817">
    <property type="component" value="Unassembled WGS sequence"/>
</dbReference>
<dbReference type="SUPFAM" id="SSF53474">
    <property type="entry name" value="alpha/beta-Hydrolases"/>
    <property type="match status" value="1"/>
</dbReference>
<dbReference type="InterPro" id="IPR012020">
    <property type="entry name" value="ABHD4"/>
</dbReference>
<dbReference type="GO" id="GO:0051792">
    <property type="term" value="P:medium-chain fatty acid biosynthetic process"/>
    <property type="evidence" value="ECO:0007669"/>
    <property type="project" value="TreeGrafter"/>
</dbReference>
<comment type="catalytic activity">
    <reaction evidence="4">
        <text>an aliphatic alcohol + acetyl-CoA = an acetyl ester + CoA</text>
        <dbReference type="Rhea" id="RHEA:17229"/>
        <dbReference type="ChEBI" id="CHEBI:2571"/>
        <dbReference type="ChEBI" id="CHEBI:47622"/>
        <dbReference type="ChEBI" id="CHEBI:57287"/>
        <dbReference type="ChEBI" id="CHEBI:57288"/>
        <dbReference type="EC" id="2.3.1.84"/>
    </reaction>
</comment>
<dbReference type="AlphaFoldDB" id="A0A8H4J7V7"/>
<feature type="active site" description="Charge relay system" evidence="8">
    <location>
        <position position="374"/>
    </location>
</feature>
<evidence type="ECO:0000256" key="3">
    <source>
        <dbReference type="ARBA" id="ARBA00022801"/>
    </source>
</evidence>
<evidence type="ECO:0000313" key="10">
    <source>
        <dbReference type="EMBL" id="KAF4313372.1"/>
    </source>
</evidence>
<feature type="domain" description="AB hydrolase-1" evidence="9">
    <location>
        <begin position="129"/>
        <end position="375"/>
    </location>
</feature>
<organism evidence="10 11">
    <name type="scientific">Botryosphaeria dothidea</name>
    <dbReference type="NCBI Taxonomy" id="55169"/>
    <lineage>
        <taxon>Eukaryota</taxon>
        <taxon>Fungi</taxon>
        <taxon>Dikarya</taxon>
        <taxon>Ascomycota</taxon>
        <taxon>Pezizomycotina</taxon>
        <taxon>Dothideomycetes</taxon>
        <taxon>Dothideomycetes incertae sedis</taxon>
        <taxon>Botryosphaeriales</taxon>
        <taxon>Botryosphaeriaceae</taxon>
        <taxon>Botryosphaeria</taxon>
    </lineage>
</organism>
<dbReference type="EC" id="2.3.1.84" evidence="6"/>
<keyword evidence="3" id="KW-0378">Hydrolase</keyword>
<dbReference type="PANTHER" id="PTHR10794:SF63">
    <property type="entry name" value="ALPHA_BETA HYDROLASE 1, ISOFORM A"/>
    <property type="match status" value="1"/>
</dbReference>
<evidence type="ECO:0000259" key="9">
    <source>
        <dbReference type="Pfam" id="PF00561"/>
    </source>
</evidence>
<comment type="similarity">
    <text evidence="1">Belongs to the AB hydrolase superfamily. AB hydrolase 4 family.</text>
</comment>
<evidence type="ECO:0000256" key="2">
    <source>
        <dbReference type="ARBA" id="ARBA00022679"/>
    </source>
</evidence>
<dbReference type="Gene3D" id="3.40.50.1820">
    <property type="entry name" value="alpha/beta hydrolase"/>
    <property type="match status" value="1"/>
</dbReference>
<dbReference type="PANTHER" id="PTHR10794">
    <property type="entry name" value="ABHYDROLASE DOMAIN-CONTAINING PROTEIN"/>
    <property type="match status" value="1"/>
</dbReference>
<dbReference type="OrthoDB" id="5954035at2759"/>
<evidence type="ECO:0000256" key="7">
    <source>
        <dbReference type="ARBA" id="ARBA00080774"/>
    </source>
</evidence>
<dbReference type="GO" id="GO:0004026">
    <property type="term" value="F:alcohol O-acetyltransferase activity"/>
    <property type="evidence" value="ECO:0007669"/>
    <property type="project" value="UniProtKB-EC"/>
</dbReference>
<evidence type="ECO:0000256" key="6">
    <source>
        <dbReference type="ARBA" id="ARBA00066969"/>
    </source>
</evidence>
<keyword evidence="2" id="KW-0808">Transferase</keyword>
<gene>
    <name evidence="10" type="ORF">GTA08_BOTSDO01003</name>
</gene>
<dbReference type="PIRSF" id="PIRSF005211">
    <property type="entry name" value="Ab_hydro_YheT"/>
    <property type="match status" value="1"/>
</dbReference>
<evidence type="ECO:0000256" key="8">
    <source>
        <dbReference type="PIRSR" id="PIRSR005211-1"/>
    </source>
</evidence>
<dbReference type="Pfam" id="PF00561">
    <property type="entry name" value="Abhydrolase_1"/>
    <property type="match status" value="1"/>
</dbReference>
<feature type="active site" description="Charge relay system" evidence="8">
    <location>
        <position position="216"/>
    </location>
</feature>